<dbReference type="PROSITE" id="PS51257">
    <property type="entry name" value="PROKAR_LIPOPROTEIN"/>
    <property type="match status" value="1"/>
</dbReference>
<organism evidence="6 7">
    <name type="scientific">Sphingomonas xinjiangensis</name>
    <dbReference type="NCBI Taxonomy" id="643568"/>
    <lineage>
        <taxon>Bacteria</taxon>
        <taxon>Pseudomonadati</taxon>
        <taxon>Pseudomonadota</taxon>
        <taxon>Alphaproteobacteria</taxon>
        <taxon>Sphingomonadales</taxon>
        <taxon>Sphingomonadaceae</taxon>
        <taxon>Sphingomonas</taxon>
    </lineage>
</organism>
<dbReference type="Pfam" id="PF26410">
    <property type="entry name" value="GH5_mannosidase"/>
    <property type="match status" value="1"/>
</dbReference>
<dbReference type="Gene3D" id="3.20.20.80">
    <property type="entry name" value="Glycosidases"/>
    <property type="match status" value="1"/>
</dbReference>
<comment type="caution">
    <text evidence="6">The sequence shown here is derived from an EMBL/GenBank/DDBJ whole genome shotgun (WGS) entry which is preliminary data.</text>
</comment>
<proteinExistence type="predicted"/>
<sequence>MKTIIDRRAFLGSGTLLAGCAATTPRLGSSRADGFVRRESMRLMVGDEPYRFVGANLWYAAYLGADAPYGDRARLRRELDALAAVGVTNLRILASAEEGPLRNSIKPGFRTAGADYNQTLLAGLDFALAEMAKRGMRAVLYLTNFWEWSGGMMTYLSYVNGGRYLDMNDPAHPWPAFANFNSQFYGNAQAVALYRDWIRTVVTRTNGMTGRPYAQDPTIMAWQLANEPRPSGDEAHAKLPEFYAWVEGSAGFIKSLDPNHLVSTGSEGLKGALERADIVLAEHAPAAIDYLTVHIWPNNWGWVQQKDLASTAARGEALTDEYIAQHVTLARQLNKPMVIEEFGYPRDGGSNDPAVATTYKDRFYRRIHAATLASMQAGGPIAGTNFWAWNGEARAAHPDYKFREGDRQYMGDPPHEPQGWYGIFTGDSTVRLVADHARAIARLPR</sequence>
<name>A0A840YSM4_9SPHN</name>
<dbReference type="SUPFAM" id="SSF51445">
    <property type="entry name" value="(Trans)glycosidases"/>
    <property type="match status" value="1"/>
</dbReference>
<evidence type="ECO:0000256" key="4">
    <source>
        <dbReference type="ARBA" id="ARBA00023295"/>
    </source>
</evidence>
<dbReference type="EMBL" id="JACIJF010000022">
    <property type="protein sequence ID" value="MBB5712670.1"/>
    <property type="molecule type" value="Genomic_DNA"/>
</dbReference>
<dbReference type="InterPro" id="IPR001547">
    <property type="entry name" value="Glyco_hydro_5"/>
</dbReference>
<dbReference type="InterPro" id="IPR006311">
    <property type="entry name" value="TAT_signal"/>
</dbReference>
<evidence type="ECO:0000256" key="2">
    <source>
        <dbReference type="ARBA" id="ARBA00012706"/>
    </source>
</evidence>
<dbReference type="PROSITE" id="PS51318">
    <property type="entry name" value="TAT"/>
    <property type="match status" value="1"/>
</dbReference>
<dbReference type="Proteomes" id="UP000527143">
    <property type="component" value="Unassembled WGS sequence"/>
</dbReference>
<comment type="catalytic activity">
    <reaction evidence="1">
        <text>Random hydrolysis of (1-&gt;4)-beta-D-mannosidic linkages in mannans, galactomannans and glucomannans.</text>
        <dbReference type="EC" id="3.2.1.78"/>
    </reaction>
</comment>
<reference evidence="6 7" key="1">
    <citation type="submission" date="2020-08" db="EMBL/GenBank/DDBJ databases">
        <title>Genomic Encyclopedia of Type Strains, Phase IV (KMG-IV): sequencing the most valuable type-strain genomes for metagenomic binning, comparative biology and taxonomic classification.</title>
        <authorList>
            <person name="Goeker M."/>
        </authorList>
    </citation>
    <scope>NUCLEOTIDE SEQUENCE [LARGE SCALE GENOMIC DNA]</scope>
    <source>
        <strain evidence="6 7">DSM 26736</strain>
    </source>
</reference>
<evidence type="ECO:0000256" key="3">
    <source>
        <dbReference type="ARBA" id="ARBA00022801"/>
    </source>
</evidence>
<evidence type="ECO:0000313" key="6">
    <source>
        <dbReference type="EMBL" id="MBB5712670.1"/>
    </source>
</evidence>
<gene>
    <name evidence="6" type="ORF">FHT02_003930</name>
</gene>
<dbReference type="EC" id="3.2.1.78" evidence="2"/>
<keyword evidence="3 6" id="KW-0378">Hydrolase</keyword>
<dbReference type="PANTHER" id="PTHR31451:SF40">
    <property type="entry name" value="GLYCOSIDE HYDROLASE FAMILY 5 DOMAIN-CONTAINING PROTEIN"/>
    <property type="match status" value="1"/>
</dbReference>
<dbReference type="PANTHER" id="PTHR31451">
    <property type="match status" value="1"/>
</dbReference>
<feature type="domain" description="Glycoside hydrolase family 5" evidence="5">
    <location>
        <begin position="35"/>
        <end position="443"/>
    </location>
</feature>
<dbReference type="AlphaFoldDB" id="A0A840YSM4"/>
<evidence type="ECO:0000313" key="7">
    <source>
        <dbReference type="Proteomes" id="UP000527143"/>
    </source>
</evidence>
<protein>
    <recommendedName>
        <fullName evidence="2">mannan endo-1,4-beta-mannosidase</fullName>
        <ecNumber evidence="2">3.2.1.78</ecNumber>
    </recommendedName>
</protein>
<accession>A0A840YSM4</accession>
<evidence type="ECO:0000259" key="5">
    <source>
        <dbReference type="Pfam" id="PF26410"/>
    </source>
</evidence>
<keyword evidence="4 6" id="KW-0326">Glycosidase</keyword>
<dbReference type="InterPro" id="IPR045053">
    <property type="entry name" value="MAN-like"/>
</dbReference>
<dbReference type="RefSeq" id="WP_221239589.1">
    <property type="nucleotide sequence ID" value="NZ_JACIJF010000022.1"/>
</dbReference>
<evidence type="ECO:0000256" key="1">
    <source>
        <dbReference type="ARBA" id="ARBA00001678"/>
    </source>
</evidence>
<dbReference type="GO" id="GO:0016985">
    <property type="term" value="F:mannan endo-1,4-beta-mannosidase activity"/>
    <property type="evidence" value="ECO:0007669"/>
    <property type="project" value="UniProtKB-EC"/>
</dbReference>
<keyword evidence="7" id="KW-1185">Reference proteome</keyword>
<dbReference type="InterPro" id="IPR017853">
    <property type="entry name" value="GH"/>
</dbReference>